<evidence type="ECO:0000256" key="3">
    <source>
        <dbReference type="ARBA" id="ARBA00022448"/>
    </source>
</evidence>
<dbReference type="EMBL" id="JACNJN010000136">
    <property type="protein sequence ID" value="MBC8336030.1"/>
    <property type="molecule type" value="Genomic_DNA"/>
</dbReference>
<dbReference type="InterPro" id="IPR044644">
    <property type="entry name" value="DinF-like"/>
</dbReference>
<keyword evidence="4" id="KW-1003">Cell membrane</keyword>
<keyword evidence="5 8" id="KW-0812">Transmembrane</keyword>
<evidence type="ECO:0000256" key="4">
    <source>
        <dbReference type="ARBA" id="ARBA00022475"/>
    </source>
</evidence>
<evidence type="ECO:0000256" key="6">
    <source>
        <dbReference type="ARBA" id="ARBA00022989"/>
    </source>
</evidence>
<dbReference type="GO" id="GO:0005886">
    <property type="term" value="C:plasma membrane"/>
    <property type="evidence" value="ECO:0007669"/>
    <property type="project" value="UniProtKB-SubCell"/>
</dbReference>
<comment type="caution">
    <text evidence="9">The sequence shown here is derived from an EMBL/GenBank/DDBJ whole genome shotgun (WGS) entry which is preliminary data.</text>
</comment>
<dbReference type="PANTHER" id="PTHR42893:SF46">
    <property type="entry name" value="PROTEIN DETOXIFICATION 44, CHLOROPLASTIC"/>
    <property type="match status" value="1"/>
</dbReference>
<feature type="transmembrane region" description="Helical" evidence="8">
    <location>
        <begin position="235"/>
        <end position="257"/>
    </location>
</feature>
<dbReference type="PIRSF" id="PIRSF006603">
    <property type="entry name" value="DinF"/>
    <property type="match status" value="1"/>
</dbReference>
<dbReference type="InterPro" id="IPR002528">
    <property type="entry name" value="MATE_fam"/>
</dbReference>
<dbReference type="GO" id="GO:0015297">
    <property type="term" value="F:antiporter activity"/>
    <property type="evidence" value="ECO:0007669"/>
    <property type="project" value="InterPro"/>
</dbReference>
<evidence type="ECO:0000313" key="10">
    <source>
        <dbReference type="Proteomes" id="UP000614469"/>
    </source>
</evidence>
<feature type="transmembrane region" description="Helical" evidence="8">
    <location>
        <begin position="204"/>
        <end position="223"/>
    </location>
</feature>
<evidence type="ECO:0000313" key="9">
    <source>
        <dbReference type="EMBL" id="MBC8336030.1"/>
    </source>
</evidence>
<evidence type="ECO:0000256" key="5">
    <source>
        <dbReference type="ARBA" id="ARBA00022692"/>
    </source>
</evidence>
<dbReference type="Pfam" id="PF01554">
    <property type="entry name" value="MatE"/>
    <property type="match status" value="2"/>
</dbReference>
<dbReference type="GO" id="GO:0042910">
    <property type="term" value="F:xenobiotic transmembrane transporter activity"/>
    <property type="evidence" value="ECO:0007669"/>
    <property type="project" value="InterPro"/>
</dbReference>
<dbReference type="CDD" id="cd13136">
    <property type="entry name" value="MATE_DinF_like"/>
    <property type="match status" value="1"/>
</dbReference>
<protein>
    <submittedName>
        <fullName evidence="9">MATE family efflux transporter</fullName>
    </submittedName>
</protein>
<feature type="transmembrane region" description="Helical" evidence="8">
    <location>
        <begin position="92"/>
        <end position="112"/>
    </location>
</feature>
<dbReference type="Proteomes" id="UP000614469">
    <property type="component" value="Unassembled WGS sequence"/>
</dbReference>
<feature type="transmembrane region" description="Helical" evidence="8">
    <location>
        <begin position="412"/>
        <end position="432"/>
    </location>
</feature>
<evidence type="ECO:0000256" key="1">
    <source>
        <dbReference type="ARBA" id="ARBA00004651"/>
    </source>
</evidence>
<dbReference type="AlphaFoldDB" id="A0A8J6TIP8"/>
<feature type="transmembrane region" description="Helical" evidence="8">
    <location>
        <begin position="340"/>
        <end position="361"/>
    </location>
</feature>
<feature type="transmembrane region" description="Helical" evidence="8">
    <location>
        <begin position="382"/>
        <end position="400"/>
    </location>
</feature>
<evidence type="ECO:0000256" key="8">
    <source>
        <dbReference type="SAM" id="Phobius"/>
    </source>
</evidence>
<dbReference type="InterPro" id="IPR048279">
    <property type="entry name" value="MdtK-like"/>
</dbReference>
<comment type="subcellular location">
    <subcellularLocation>
        <location evidence="1">Cell membrane</location>
        <topology evidence="1">Multi-pass membrane protein</topology>
    </subcellularLocation>
</comment>
<feature type="transmembrane region" description="Helical" evidence="8">
    <location>
        <begin position="277"/>
        <end position="300"/>
    </location>
</feature>
<feature type="transmembrane region" description="Helical" evidence="8">
    <location>
        <begin position="166"/>
        <end position="184"/>
    </location>
</feature>
<comment type="similarity">
    <text evidence="2">Belongs to the multi antimicrobial extrusion (MATE) (TC 2.A.66.1) family.</text>
</comment>
<feature type="transmembrane region" description="Helical" evidence="8">
    <location>
        <begin position="312"/>
        <end position="334"/>
    </location>
</feature>
<keyword evidence="6 8" id="KW-1133">Transmembrane helix</keyword>
<proteinExistence type="inferred from homology"/>
<feature type="transmembrane region" description="Helical" evidence="8">
    <location>
        <begin position="141"/>
        <end position="159"/>
    </location>
</feature>
<accession>A0A8J6TIP8</accession>
<feature type="transmembrane region" description="Helical" evidence="8">
    <location>
        <begin position="50"/>
        <end position="71"/>
    </location>
</feature>
<keyword evidence="3" id="KW-0813">Transport</keyword>
<sequence length="442" mass="47257">MKTLNHPFTKNPHRTLLALSFPVLISMTAEPLTALIDTAFVASLGSVSLAALGVGITALSSLFWIFNFLNIGAQTEVAQAYGKGHPEKACDIASLSLTVAVGFGLMLILLILPSADWLAGLMGASDDVQAEAVSYMQIRAYGAPAVLLMMVSFGVLRGLQDMRTPLWIALGMNALNILLDWMMIFGNGPFPAMGVAGSALASTISQWLGALVGVVIIARKLGLTFSFAFADLKRLLSVGGDLFVRTGLLTFFLAFTTRSATRIGADAGAAHQAIRQVFLFTGLALDAYASTVQSLVGYFVGQDSWVWAKKVVVVGAKWSLWTGFALGALMWFGRDLVIDILIPASAVGVFLPAWAISSLSQPINSIAFLTDGAHWGTGDFRYLRNAMIVSALIGLIGVWLVDLSAPRALMGIWIAVSAFAISRATFGFLRVWPGIWQSPFRD</sequence>
<gene>
    <name evidence="9" type="ORF">H8E29_12250</name>
</gene>
<organism evidence="9 10">
    <name type="scientific">Candidatus Desulfolinea nitratireducens</name>
    <dbReference type="NCBI Taxonomy" id="2841698"/>
    <lineage>
        <taxon>Bacteria</taxon>
        <taxon>Bacillati</taxon>
        <taxon>Chloroflexota</taxon>
        <taxon>Anaerolineae</taxon>
        <taxon>Anaerolineales</taxon>
        <taxon>Anaerolineales incertae sedis</taxon>
        <taxon>Candidatus Desulfolinea</taxon>
    </lineage>
</organism>
<dbReference type="NCBIfam" id="TIGR00797">
    <property type="entry name" value="matE"/>
    <property type="match status" value="1"/>
</dbReference>
<name>A0A8J6TIP8_9CHLR</name>
<evidence type="ECO:0000256" key="7">
    <source>
        <dbReference type="ARBA" id="ARBA00023136"/>
    </source>
</evidence>
<keyword evidence="7 8" id="KW-0472">Membrane</keyword>
<reference evidence="9 10" key="1">
    <citation type="submission" date="2020-08" db="EMBL/GenBank/DDBJ databases">
        <title>Bridging the membrane lipid divide: bacteria of the FCB group superphylum have the potential to synthesize archaeal ether lipids.</title>
        <authorList>
            <person name="Villanueva L."/>
            <person name="Von Meijenfeldt F.A.B."/>
            <person name="Westbye A.B."/>
            <person name="Yadav S."/>
            <person name="Hopmans E.C."/>
            <person name="Dutilh B.E."/>
            <person name="Sinninghe Damste J.S."/>
        </authorList>
    </citation>
    <scope>NUCLEOTIDE SEQUENCE [LARGE SCALE GENOMIC DNA]</scope>
    <source>
        <strain evidence="9">NIOZ-UU36</strain>
    </source>
</reference>
<evidence type="ECO:0000256" key="2">
    <source>
        <dbReference type="ARBA" id="ARBA00010199"/>
    </source>
</evidence>
<dbReference type="PANTHER" id="PTHR42893">
    <property type="entry name" value="PROTEIN DETOXIFICATION 44, CHLOROPLASTIC-RELATED"/>
    <property type="match status" value="1"/>
</dbReference>